<keyword evidence="2" id="KW-0677">Repeat</keyword>
<dbReference type="SMART" id="SM00320">
    <property type="entry name" value="WD40"/>
    <property type="match status" value="3"/>
</dbReference>
<keyword evidence="1 3" id="KW-0853">WD repeat</keyword>
<evidence type="ECO:0000256" key="1">
    <source>
        <dbReference type="ARBA" id="ARBA00022574"/>
    </source>
</evidence>
<dbReference type="Pfam" id="PF00400">
    <property type="entry name" value="WD40"/>
    <property type="match status" value="2"/>
</dbReference>
<organism evidence="6 7">
    <name type="scientific">Xylaria bambusicola</name>
    <dbReference type="NCBI Taxonomy" id="326684"/>
    <lineage>
        <taxon>Eukaryota</taxon>
        <taxon>Fungi</taxon>
        <taxon>Dikarya</taxon>
        <taxon>Ascomycota</taxon>
        <taxon>Pezizomycotina</taxon>
        <taxon>Sordariomycetes</taxon>
        <taxon>Xylariomycetidae</taxon>
        <taxon>Xylariales</taxon>
        <taxon>Xylariaceae</taxon>
        <taxon>Xylaria</taxon>
    </lineage>
</organism>
<dbReference type="Pfam" id="PF24883">
    <property type="entry name" value="NPHP3_N"/>
    <property type="match status" value="1"/>
</dbReference>
<sequence length="985" mass="111224">MAEFHGQGFQNLGLVMVGRDLNIGPRDAPRDSATLLKVRSTDPRDDKARIEQQKGRLLRNSYEWILSHGDFLRWRDGEGYQLLWIRGDPGKGKTMLVCGIINELNEARESGYNIAYFFCQATNFQLRKATFVLQGLIFSLISQQPDLLDFVRDDIDQASSDLFQDLNGWAALCRIFNRLTEETRDADKSLTFWSQLMKWIAGLSSPGIKILVSSRNWPSIESGLSTATQRVALHLELNGEAISNAVDLYIDHKVKGLERPKDLNEETRETIKRHLKSYSNNTFLWVALVCQELDREDTYPWRIDDMLREFPPGLNELYQRMAMYFFASDEAEICREVLAVQTLAYRPLTLTELSSLVKCSEMFAERWLQKVVELCGSFLTVKADTIYFVHQSAKEYLIQNMPKSLFPQGALAAGHRTMVIRSIQTLSKALRENMYQLPSLGSRVDNVTVPSPDPLSGIHYACVYWADHLIDAESIEKRDVDDGKLVRQFLEKHILHWFEALSLLKSLGLGITALTKIMSSIQTSVKGSTGDVTSLVTFESLNSTAESISQRRIHRRIERRHSKRNEKELESPGSGDMKALWNLIYDAWRLIRHHKVGIESAPLQVYSSALIFSPACSLVRQIFLKAPASLPMIQTAGSHWNPCLQALEGHTGPIQSVAFALNGKYMASTSADGTTRIWDATTGECLNILQGHVNDTIKISPSPPWNRAHDPWQSIAFSPNSELLALSSGDGIIQIWDTLMGVWQQTLKDNLSDPSKSRCISGIWQRELSQKKAEGCGALQYRLGHHDTVFTLTKRQSCSMVDNGPEEENFRVEILDISTGQYHETPWHRKQTRPCRVSMSVDGELVIYGPTSYDMFHIRHINADRRMFPETSIRVSNISEFVDVLVLSPDGRFLVAAGYGRVVECEISTGQHAILSRQTGDAEYLSALEYSPDGTLLVSGSRRGLVQVLEMTAFRTQPEWSHTAKHQINLALSTDGNFLGFVRPR</sequence>
<protein>
    <recommendedName>
        <fullName evidence="5">Nephrocystin 3-like N-terminal domain-containing protein</fullName>
    </recommendedName>
</protein>
<evidence type="ECO:0000313" key="7">
    <source>
        <dbReference type="Proteomes" id="UP001305414"/>
    </source>
</evidence>
<evidence type="ECO:0000256" key="2">
    <source>
        <dbReference type="ARBA" id="ARBA00022737"/>
    </source>
</evidence>
<dbReference type="Gene3D" id="3.40.50.300">
    <property type="entry name" value="P-loop containing nucleotide triphosphate hydrolases"/>
    <property type="match status" value="1"/>
</dbReference>
<dbReference type="InterPro" id="IPR015943">
    <property type="entry name" value="WD40/YVTN_repeat-like_dom_sf"/>
</dbReference>
<evidence type="ECO:0000313" key="6">
    <source>
        <dbReference type="EMBL" id="KAK5626095.1"/>
    </source>
</evidence>
<dbReference type="PROSITE" id="PS50082">
    <property type="entry name" value="WD_REPEATS_2"/>
    <property type="match status" value="2"/>
</dbReference>
<dbReference type="EMBL" id="JAWHQM010000003">
    <property type="protein sequence ID" value="KAK5626095.1"/>
    <property type="molecule type" value="Genomic_DNA"/>
</dbReference>
<evidence type="ECO:0000256" key="3">
    <source>
        <dbReference type="PROSITE-ProRule" id="PRU00221"/>
    </source>
</evidence>
<dbReference type="Proteomes" id="UP001305414">
    <property type="component" value="Unassembled WGS sequence"/>
</dbReference>
<dbReference type="AlphaFoldDB" id="A0AAN7U612"/>
<feature type="repeat" description="WD" evidence="3">
    <location>
        <begin position="714"/>
        <end position="737"/>
    </location>
</feature>
<dbReference type="SUPFAM" id="SSF50978">
    <property type="entry name" value="WD40 repeat-like"/>
    <property type="match status" value="1"/>
</dbReference>
<feature type="region of interest" description="Disordered" evidence="4">
    <location>
        <begin position="552"/>
        <end position="573"/>
    </location>
</feature>
<comment type="caution">
    <text evidence="6">The sequence shown here is derived from an EMBL/GenBank/DDBJ whole genome shotgun (WGS) entry which is preliminary data.</text>
</comment>
<dbReference type="InterPro" id="IPR001680">
    <property type="entry name" value="WD40_rpt"/>
</dbReference>
<name>A0AAN7U612_9PEZI</name>
<dbReference type="Gene3D" id="2.130.10.10">
    <property type="entry name" value="YVTN repeat-like/Quinoprotein amine dehydrogenase"/>
    <property type="match status" value="3"/>
</dbReference>
<feature type="domain" description="Nephrocystin 3-like N-terminal" evidence="5">
    <location>
        <begin position="61"/>
        <end position="215"/>
    </location>
</feature>
<dbReference type="PANTHER" id="PTHR10039:SF14">
    <property type="entry name" value="NACHT DOMAIN-CONTAINING PROTEIN"/>
    <property type="match status" value="1"/>
</dbReference>
<dbReference type="PROSITE" id="PS00678">
    <property type="entry name" value="WD_REPEATS_1"/>
    <property type="match status" value="1"/>
</dbReference>
<proteinExistence type="predicted"/>
<evidence type="ECO:0000259" key="5">
    <source>
        <dbReference type="Pfam" id="PF24883"/>
    </source>
</evidence>
<dbReference type="PROSITE" id="PS50294">
    <property type="entry name" value="WD_REPEATS_REGION"/>
    <property type="match status" value="1"/>
</dbReference>
<evidence type="ECO:0000256" key="4">
    <source>
        <dbReference type="SAM" id="MobiDB-lite"/>
    </source>
</evidence>
<accession>A0AAN7U612</accession>
<dbReference type="InterPro" id="IPR019775">
    <property type="entry name" value="WD40_repeat_CS"/>
</dbReference>
<dbReference type="PANTHER" id="PTHR10039">
    <property type="entry name" value="AMELOGENIN"/>
    <property type="match status" value="1"/>
</dbReference>
<dbReference type="InterPro" id="IPR027417">
    <property type="entry name" value="P-loop_NTPase"/>
</dbReference>
<feature type="compositionally biased region" description="Basic residues" evidence="4">
    <location>
        <begin position="552"/>
        <end position="564"/>
    </location>
</feature>
<feature type="repeat" description="WD" evidence="3">
    <location>
        <begin position="647"/>
        <end position="688"/>
    </location>
</feature>
<dbReference type="SUPFAM" id="SSF52540">
    <property type="entry name" value="P-loop containing nucleoside triphosphate hydrolases"/>
    <property type="match status" value="1"/>
</dbReference>
<dbReference type="InterPro" id="IPR036322">
    <property type="entry name" value="WD40_repeat_dom_sf"/>
</dbReference>
<dbReference type="InterPro" id="IPR056884">
    <property type="entry name" value="NPHP3-like_N"/>
</dbReference>
<reference evidence="6 7" key="1">
    <citation type="submission" date="2023-10" db="EMBL/GenBank/DDBJ databases">
        <title>Draft genome sequence of Xylaria bambusicola isolate GMP-LS, the root and basal stem rot pathogen of sugarcane in Indonesia.</title>
        <authorList>
            <person name="Selvaraj P."/>
            <person name="Muralishankar V."/>
            <person name="Muruganantham S."/>
            <person name="Sp S."/>
            <person name="Haryani S."/>
            <person name="Lau K.J.X."/>
            <person name="Naqvi N.I."/>
        </authorList>
    </citation>
    <scope>NUCLEOTIDE SEQUENCE [LARGE SCALE GENOMIC DNA]</scope>
    <source>
        <strain evidence="6">GMP-LS</strain>
    </source>
</reference>
<keyword evidence="7" id="KW-1185">Reference proteome</keyword>
<gene>
    <name evidence="6" type="ORF">RRF57_001810</name>
</gene>